<sequence>MGFPSKREDGPARGTRSSAGFLVDDLIIHDLRTVPHFTATVADRLWHAWWREEGVALDALQARVRESLGTEPVPTTLVAQSGATFLGTISLIACDMEERPALTPWLAALWVEPAHRRAGLGTALVEAAARLACREGYPRIYLAATAAHAGFYRRRGWATHETGIGGLDILSRCFRPG</sequence>
<feature type="domain" description="N-acetyltransferase" evidence="3">
    <location>
        <begin position="32"/>
        <end position="176"/>
    </location>
</feature>
<dbReference type="EMBL" id="JBHUHD010000001">
    <property type="protein sequence ID" value="MFD2140015.1"/>
    <property type="molecule type" value="Genomic_DNA"/>
</dbReference>
<organism evidence="4 5">
    <name type="scientific">Ancylobacter oerskovii</name>
    <dbReference type="NCBI Taxonomy" id="459519"/>
    <lineage>
        <taxon>Bacteria</taxon>
        <taxon>Pseudomonadati</taxon>
        <taxon>Pseudomonadota</taxon>
        <taxon>Alphaproteobacteria</taxon>
        <taxon>Hyphomicrobiales</taxon>
        <taxon>Xanthobacteraceae</taxon>
        <taxon>Ancylobacter</taxon>
    </lineage>
</organism>
<evidence type="ECO:0000313" key="5">
    <source>
        <dbReference type="Proteomes" id="UP001597299"/>
    </source>
</evidence>
<keyword evidence="5" id="KW-1185">Reference proteome</keyword>
<dbReference type="Gene3D" id="3.40.630.30">
    <property type="match status" value="1"/>
</dbReference>
<dbReference type="SUPFAM" id="SSF55729">
    <property type="entry name" value="Acyl-CoA N-acyltransferases (Nat)"/>
    <property type="match status" value="1"/>
</dbReference>
<reference evidence="5" key="1">
    <citation type="journal article" date="2019" name="Int. J. Syst. Evol. Microbiol.">
        <title>The Global Catalogue of Microorganisms (GCM) 10K type strain sequencing project: providing services to taxonomists for standard genome sequencing and annotation.</title>
        <authorList>
            <consortium name="The Broad Institute Genomics Platform"/>
            <consortium name="The Broad Institute Genome Sequencing Center for Infectious Disease"/>
            <person name="Wu L."/>
            <person name="Ma J."/>
        </authorList>
    </citation>
    <scope>NUCLEOTIDE SEQUENCE [LARGE SCALE GENOMIC DNA]</scope>
    <source>
        <strain evidence="5">CCM 7435</strain>
    </source>
</reference>
<dbReference type="InterPro" id="IPR016181">
    <property type="entry name" value="Acyl_CoA_acyltransferase"/>
</dbReference>
<evidence type="ECO:0000313" key="4">
    <source>
        <dbReference type="EMBL" id="MFD2140015.1"/>
    </source>
</evidence>
<name>A0ABW4YUP4_9HYPH</name>
<evidence type="ECO:0000256" key="2">
    <source>
        <dbReference type="ARBA" id="ARBA00023315"/>
    </source>
</evidence>
<dbReference type="InterPro" id="IPR050832">
    <property type="entry name" value="Bact_Acetyltransf"/>
</dbReference>
<dbReference type="PROSITE" id="PS51186">
    <property type="entry name" value="GNAT"/>
    <property type="match status" value="1"/>
</dbReference>
<proteinExistence type="predicted"/>
<dbReference type="CDD" id="cd04301">
    <property type="entry name" value="NAT_SF"/>
    <property type="match status" value="1"/>
</dbReference>
<dbReference type="PANTHER" id="PTHR43877:SF1">
    <property type="entry name" value="ACETYLTRANSFERASE"/>
    <property type="match status" value="1"/>
</dbReference>
<keyword evidence="1 4" id="KW-0808">Transferase</keyword>
<comment type="caution">
    <text evidence="4">The sequence shown here is derived from an EMBL/GenBank/DDBJ whole genome shotgun (WGS) entry which is preliminary data.</text>
</comment>
<protein>
    <submittedName>
        <fullName evidence="4">GNAT family N-acetyltransferase</fullName>
        <ecNumber evidence="4">2.3.-.-</ecNumber>
    </submittedName>
</protein>
<dbReference type="GO" id="GO:0016746">
    <property type="term" value="F:acyltransferase activity"/>
    <property type="evidence" value="ECO:0007669"/>
    <property type="project" value="UniProtKB-KW"/>
</dbReference>
<keyword evidence="2 4" id="KW-0012">Acyltransferase</keyword>
<dbReference type="EC" id="2.3.-.-" evidence="4"/>
<dbReference type="PANTHER" id="PTHR43877">
    <property type="entry name" value="AMINOALKYLPHOSPHONATE N-ACETYLTRANSFERASE-RELATED-RELATED"/>
    <property type="match status" value="1"/>
</dbReference>
<dbReference type="InterPro" id="IPR000182">
    <property type="entry name" value="GNAT_dom"/>
</dbReference>
<evidence type="ECO:0000259" key="3">
    <source>
        <dbReference type="PROSITE" id="PS51186"/>
    </source>
</evidence>
<evidence type="ECO:0000256" key="1">
    <source>
        <dbReference type="ARBA" id="ARBA00022679"/>
    </source>
</evidence>
<dbReference type="Pfam" id="PF00583">
    <property type="entry name" value="Acetyltransf_1"/>
    <property type="match status" value="1"/>
</dbReference>
<gene>
    <name evidence="4" type="ORF">ACFSNC_06370</name>
</gene>
<accession>A0ABW4YUP4</accession>
<dbReference type="Proteomes" id="UP001597299">
    <property type="component" value="Unassembled WGS sequence"/>
</dbReference>
<dbReference type="RefSeq" id="WP_213353302.1">
    <property type="nucleotide sequence ID" value="NZ_JAHBGB010000033.1"/>
</dbReference>